<dbReference type="Proteomes" id="UP000192721">
    <property type="component" value="Unassembled WGS sequence"/>
</dbReference>
<sequence length="118" mass="12805">MDVIEYDPATGRVLQFGTSRPENIALDIAAGKSVIQGVADPHTQYVLQGRVVPRPPNTARLVGFDLRGLPAPCRIVINGESFTCLEKECALSFGASGEYCVEVQAWPLQAALFMVTWP</sequence>
<comment type="caution">
    <text evidence="1">The sequence shown here is derived from an EMBL/GenBank/DDBJ whole genome shotgun (WGS) entry which is preliminary data.</text>
</comment>
<dbReference type="RefSeq" id="WP_143330388.1">
    <property type="nucleotide sequence ID" value="NZ_MUKV01000045.1"/>
</dbReference>
<proteinExistence type="predicted"/>
<evidence type="ECO:0000313" key="2">
    <source>
        <dbReference type="Proteomes" id="UP000192721"/>
    </source>
</evidence>
<gene>
    <name evidence="1" type="ORF">B0T45_21600</name>
</gene>
<dbReference type="AlphaFoldDB" id="A0A1W0CCW1"/>
<name>A0A1W0CCW1_9NEIS</name>
<protein>
    <submittedName>
        <fullName evidence="1">Uncharacterized protein</fullName>
    </submittedName>
</protein>
<evidence type="ECO:0000313" key="1">
    <source>
        <dbReference type="EMBL" id="OQS32600.1"/>
    </source>
</evidence>
<organism evidence="1 2">
    <name type="scientific">Chromobacterium haemolyticum</name>
    <dbReference type="NCBI Taxonomy" id="394935"/>
    <lineage>
        <taxon>Bacteria</taxon>
        <taxon>Pseudomonadati</taxon>
        <taxon>Pseudomonadota</taxon>
        <taxon>Betaproteobacteria</taxon>
        <taxon>Neisseriales</taxon>
        <taxon>Chromobacteriaceae</taxon>
        <taxon>Chromobacterium</taxon>
    </lineage>
</organism>
<accession>A0A1W0CCW1</accession>
<dbReference type="EMBL" id="MUKV01000045">
    <property type="protein sequence ID" value="OQS32600.1"/>
    <property type="molecule type" value="Genomic_DNA"/>
</dbReference>
<reference evidence="1 2" key="1">
    <citation type="submission" date="2017-02" db="EMBL/GenBank/DDBJ databases">
        <title>Chromobacterium haemolyticum H5244.</title>
        <authorList>
            <person name="Gulvik C.A."/>
        </authorList>
    </citation>
    <scope>NUCLEOTIDE SEQUENCE [LARGE SCALE GENOMIC DNA]</scope>
    <source>
        <strain evidence="1 2">H5244</strain>
    </source>
</reference>